<dbReference type="PANTHER" id="PTHR42855">
    <property type="entry name" value="ABC TRANSPORTER ATP-BINDING SUBUNIT"/>
    <property type="match status" value="1"/>
</dbReference>
<evidence type="ECO:0000256" key="3">
    <source>
        <dbReference type="ARBA" id="ARBA00022840"/>
    </source>
</evidence>
<dbReference type="PROSITE" id="PS50893">
    <property type="entry name" value="ABC_TRANSPORTER_2"/>
    <property type="match status" value="2"/>
</dbReference>
<dbReference type="SMART" id="SM00382">
    <property type="entry name" value="AAA"/>
    <property type="match status" value="2"/>
</dbReference>
<dbReference type="FunFam" id="3.40.50.300:FF:000070">
    <property type="entry name" value="Putative ABC transporter ATP-binding component"/>
    <property type="match status" value="1"/>
</dbReference>
<accession>A0A8J4SSX6</accession>
<gene>
    <name evidence="5" type="ORF">G195_001713</name>
</gene>
<dbReference type="InterPro" id="IPR027417">
    <property type="entry name" value="P-loop_NTPase"/>
</dbReference>
<evidence type="ECO:0000313" key="5">
    <source>
        <dbReference type="EMBL" id="KAF4324993.1"/>
    </source>
</evidence>
<dbReference type="Gene3D" id="3.40.50.300">
    <property type="entry name" value="P-loop containing nucleotide triphosphate hydrolases"/>
    <property type="match status" value="2"/>
</dbReference>
<dbReference type="PANTHER" id="PTHR42855:SF2">
    <property type="entry name" value="DRUG RESISTANCE ABC TRANSPORTER,ATP-BINDING PROTEIN"/>
    <property type="match status" value="1"/>
</dbReference>
<dbReference type="CDD" id="cd03221">
    <property type="entry name" value="ABCF_EF-3"/>
    <property type="match status" value="2"/>
</dbReference>
<dbReference type="InterPro" id="IPR003439">
    <property type="entry name" value="ABC_transporter-like_ATP-bd"/>
</dbReference>
<dbReference type="AlphaFoldDB" id="A0A8J4SSX6"/>
<proteinExistence type="predicted"/>
<keyword evidence="3" id="KW-0067">ATP-binding</keyword>
<keyword evidence="1" id="KW-0677">Repeat</keyword>
<keyword evidence="2" id="KW-0547">Nucleotide-binding</keyword>
<feature type="domain" description="ABC transporter" evidence="4">
    <location>
        <begin position="69"/>
        <end position="320"/>
    </location>
</feature>
<reference evidence="5" key="1">
    <citation type="journal article" date="2015" name="Genom Data">
        <title>Draft genome sequences of Phytophthora kernoviae and Phytophthora ramorum lineage EU2 from Scotland.</title>
        <authorList>
            <person name="Sambles C."/>
            <person name="Schlenzig A."/>
            <person name="O'Neill P."/>
            <person name="Grant M."/>
            <person name="Studholme D.J."/>
        </authorList>
    </citation>
    <scope>NUCLEOTIDE SEQUENCE</scope>
    <source>
        <strain evidence="5">00238/432</strain>
    </source>
</reference>
<evidence type="ECO:0000259" key="4">
    <source>
        <dbReference type="PROSITE" id="PS50893"/>
    </source>
</evidence>
<dbReference type="InterPro" id="IPR051309">
    <property type="entry name" value="ABCF_ATPase"/>
</dbReference>
<evidence type="ECO:0000313" key="6">
    <source>
        <dbReference type="Proteomes" id="UP000702964"/>
    </source>
</evidence>
<protein>
    <recommendedName>
        <fullName evidence="4">ABC transporter domain-containing protein</fullName>
    </recommendedName>
</protein>
<dbReference type="Pfam" id="PF12848">
    <property type="entry name" value="ABC_tran_Xtn"/>
    <property type="match status" value="1"/>
</dbReference>
<reference evidence="5" key="2">
    <citation type="submission" date="2020-02" db="EMBL/GenBank/DDBJ databases">
        <authorList>
            <person name="Studholme D.J."/>
        </authorList>
    </citation>
    <scope>NUCLEOTIDE SEQUENCE</scope>
    <source>
        <strain evidence="5">00238/432</strain>
    </source>
</reference>
<dbReference type="InterPro" id="IPR032781">
    <property type="entry name" value="ABC_tran_Xtn"/>
</dbReference>
<dbReference type="GO" id="GO:0016887">
    <property type="term" value="F:ATP hydrolysis activity"/>
    <property type="evidence" value="ECO:0007669"/>
    <property type="project" value="InterPro"/>
</dbReference>
<organism evidence="5 6">
    <name type="scientific">Phytophthora kernoviae 00238/432</name>
    <dbReference type="NCBI Taxonomy" id="1284355"/>
    <lineage>
        <taxon>Eukaryota</taxon>
        <taxon>Sar</taxon>
        <taxon>Stramenopiles</taxon>
        <taxon>Oomycota</taxon>
        <taxon>Peronosporomycetes</taxon>
        <taxon>Peronosporales</taxon>
        <taxon>Peronosporaceae</taxon>
        <taxon>Phytophthora</taxon>
    </lineage>
</organism>
<dbReference type="FunFam" id="3.40.50.300:FF:000011">
    <property type="entry name" value="Putative ABC transporter ATP-binding component"/>
    <property type="match status" value="1"/>
</dbReference>
<sequence length="609" mass="68943">MGFQRRLGAPGIPIQDIPPLDIILISHSHYDHLHLASLRKLVTAKTLLIVPDGLKRKMMRKGFHRCHEMKCTSGITLRYGKRALFEDVNIKFTPGNCYGLIGANGAGKSTFLKILSGEIESNSGEVHITPGERMAVLKQNHFEYDEFPVLETVIMGHSRLYAIMKEKDTLYAKPDFTEEDGLRAGELEGEFAELNGWDAEPDAAALLIGLGIDRDMHEKKIVELSGNEKVRVLLAQALFGRPNNLLLDEPTNHLDLESIQWLENFLMDYEGTVIVVSHDRHFLNKVCTHIADIDFGKIQLYVGNYDFWYESSQLALALQRDANKKKEEKIKDLQAFIQRFSANASKSKQATSRKKQLDKITLDDLRPSNRKYPFINFKPEREAGKQLLTVDRISKTIDGVNMLNDLSFVVNKGDKIAFVGPNGNAKSLLFDILMGETEADSGEYTWGITTTQAYFPKDNSKYFDGVDMSLVDWLRQYSKDQDETYLRGFLGRMLFSGEESLKKASVLSGGEKVRCMLAKMMQTGANALILDEPTNHLDLESITALNNGMIDFDGTMLFTSHDHQFIQTIANRIIEITPNGVIDRQMSYDEYLESDEIKELRNKMYPVEA</sequence>
<dbReference type="GO" id="GO:0005524">
    <property type="term" value="F:ATP binding"/>
    <property type="evidence" value="ECO:0007669"/>
    <property type="project" value="UniProtKB-KW"/>
</dbReference>
<dbReference type="InterPro" id="IPR003593">
    <property type="entry name" value="AAA+_ATPase"/>
</dbReference>
<feature type="domain" description="ABC transporter" evidence="4">
    <location>
        <begin position="388"/>
        <end position="604"/>
    </location>
</feature>
<dbReference type="Proteomes" id="UP000702964">
    <property type="component" value="Unassembled WGS sequence"/>
</dbReference>
<dbReference type="SUPFAM" id="SSF56281">
    <property type="entry name" value="Metallo-hydrolase/oxidoreductase"/>
    <property type="match status" value="1"/>
</dbReference>
<comment type="caution">
    <text evidence="5">The sequence shown here is derived from an EMBL/GenBank/DDBJ whole genome shotgun (WGS) entry which is preliminary data.</text>
</comment>
<name>A0A8J4SSX6_9STRA</name>
<evidence type="ECO:0000256" key="1">
    <source>
        <dbReference type="ARBA" id="ARBA00022737"/>
    </source>
</evidence>
<dbReference type="SUPFAM" id="SSF52540">
    <property type="entry name" value="P-loop containing nucleoside triphosphate hydrolases"/>
    <property type="match status" value="2"/>
</dbReference>
<dbReference type="Pfam" id="PF00005">
    <property type="entry name" value="ABC_tran"/>
    <property type="match status" value="2"/>
</dbReference>
<dbReference type="EMBL" id="AOFI03000010">
    <property type="protein sequence ID" value="KAF4324993.1"/>
    <property type="molecule type" value="Genomic_DNA"/>
</dbReference>
<evidence type="ECO:0000256" key="2">
    <source>
        <dbReference type="ARBA" id="ARBA00022741"/>
    </source>
</evidence>
<dbReference type="InterPro" id="IPR036866">
    <property type="entry name" value="RibonucZ/Hydroxyglut_hydro"/>
</dbReference>